<reference evidence="1" key="1">
    <citation type="submission" date="2011-02" db="EMBL/GenBank/DDBJ databases">
        <title>The genome of the leaf-cutting ant Acromyrmex echinatior suggests key adaptations to social evolution and fungus farming.</title>
        <authorList>
            <person name="Nygaard S."/>
            <person name="Zhang G."/>
        </authorList>
    </citation>
    <scope>NUCLEOTIDE SEQUENCE</scope>
</reference>
<sequence>MEINFGPNNNYNIFELSASVRCIMKLLDIHMFQDSEYKIGNVIHGVRTYEHNSTNIKSILTVSANKKNKYHEGINKKYKNNDTITSKKGSNVDMFKNSLENLKLTKIDEINATLHSDRFNCRRMKNLRIAIAEGDQTKILWFQGRKKTVILVHLDKKSLRFMLLSRATTSQTQQAQATGNNVQSELWYSVPIQYTASTSSTGYQLLNFIPRMESGTIERIFTCDLCEEIVGSLEIVKSHSCLMGYAKAIFDENLYFYPQSIYSSEESKENGKISVTVLCGLFSGEAAKTVSNMPVCNNNMNIEDEEEKENLHKMISLNSKKQRINRNSNQDSIILAQISEALRAAAGNFFAINSSNERRRFRNDDFLATSSISKISGDN</sequence>
<organism evidence="2">
    <name type="scientific">Acromyrmex echinatior</name>
    <name type="common">Panamanian leafcutter ant</name>
    <name type="synonym">Acromyrmex octospinosus echinatior</name>
    <dbReference type="NCBI Taxonomy" id="103372"/>
    <lineage>
        <taxon>Eukaryota</taxon>
        <taxon>Metazoa</taxon>
        <taxon>Ecdysozoa</taxon>
        <taxon>Arthropoda</taxon>
        <taxon>Hexapoda</taxon>
        <taxon>Insecta</taxon>
        <taxon>Pterygota</taxon>
        <taxon>Neoptera</taxon>
        <taxon>Endopterygota</taxon>
        <taxon>Hymenoptera</taxon>
        <taxon>Apocrita</taxon>
        <taxon>Aculeata</taxon>
        <taxon>Formicoidea</taxon>
        <taxon>Formicidae</taxon>
        <taxon>Myrmicinae</taxon>
        <taxon>Acromyrmex</taxon>
    </lineage>
</organism>
<name>F4X554_ACREC</name>
<evidence type="ECO:0000313" key="1">
    <source>
        <dbReference type="EMBL" id="EGI58418.1"/>
    </source>
</evidence>
<dbReference type="EMBL" id="GL888688">
    <property type="protein sequence ID" value="EGI58418.1"/>
    <property type="molecule type" value="Genomic_DNA"/>
</dbReference>
<keyword evidence="2" id="KW-1185">Reference proteome</keyword>
<evidence type="ECO:0000313" key="2">
    <source>
        <dbReference type="Proteomes" id="UP000007755"/>
    </source>
</evidence>
<dbReference type="Proteomes" id="UP000007755">
    <property type="component" value="Unassembled WGS sequence"/>
</dbReference>
<proteinExistence type="predicted"/>
<dbReference type="InParanoid" id="F4X554"/>
<accession>F4X554</accession>
<protein>
    <submittedName>
        <fullName evidence="1">Uncharacterized protein</fullName>
    </submittedName>
</protein>
<gene>
    <name evidence="1" type="ORF">G5I_13478</name>
</gene>
<dbReference type="AlphaFoldDB" id="F4X554"/>